<evidence type="ECO:0000313" key="3">
    <source>
        <dbReference type="EMBL" id="QCD65842.1"/>
    </source>
</evidence>
<dbReference type="GO" id="GO:0003755">
    <property type="term" value="F:peptidyl-prolyl cis-trans isomerase activity"/>
    <property type="evidence" value="ECO:0007669"/>
    <property type="project" value="InterPro"/>
</dbReference>
<name>A0A4D6KEU1_9EURY</name>
<dbReference type="InterPro" id="IPR000297">
    <property type="entry name" value="PPIase_PpiC"/>
</dbReference>
<reference evidence="3 4" key="2">
    <citation type="submission" date="2019-04" db="EMBL/GenBank/DDBJ databases">
        <authorList>
            <person name="Yang S."/>
            <person name="Wei W."/>
        </authorList>
    </citation>
    <scope>NUCLEOTIDE SEQUENCE [LARGE SCALE GENOMIC DNA]</scope>
    <source>
        <strain evidence="4">ZP60</strain>
    </source>
</reference>
<sequence>MFDRISELSNKSLSNGETPSADELDGGPLASLLGEGETLQHVVAGNGGLDHTTNGRSTSIEPSGGHTAYMVVTDRRVYFVLGDDPETAEVTFPHAEITSAEFNSGLLNATILVKIADGSVRFTPKDADQGATVTDYIERMATAWGEFDAALTDARNTIEEIEQRLASGEETSRLVQGARSYISNAHHAATHDDDAPTERMTELIEPVENRLDQLCVAIDTEQIESLLAEARQAKVEGDHETAFGTLARAHSTIADGRKAVTDGGVLDAINELGSTYDELVQMTFEDATAACHRGQSTDDPADAVDAWREARQRYRAALSADWDGEASVSAKALEFQLAWVTQRLIDAHIDYGDALEAEGDEIDDSDEATDRYERAKRQLTRARELASQHTYATAPVSTERLDGIEEKIELGAWQWGGTE</sequence>
<feature type="compositionally biased region" description="Polar residues" evidence="1">
    <location>
        <begin position="7"/>
        <end position="18"/>
    </location>
</feature>
<evidence type="ECO:0000256" key="1">
    <source>
        <dbReference type="SAM" id="MobiDB-lite"/>
    </source>
</evidence>
<evidence type="ECO:0000313" key="4">
    <source>
        <dbReference type="Proteomes" id="UP000297053"/>
    </source>
</evidence>
<dbReference type="AlphaFoldDB" id="A0A4D6KEU1"/>
<evidence type="ECO:0000259" key="2">
    <source>
        <dbReference type="PROSITE" id="PS50198"/>
    </source>
</evidence>
<dbReference type="EMBL" id="CP039375">
    <property type="protein sequence ID" value="QCD65842.1"/>
    <property type="molecule type" value="Genomic_DNA"/>
</dbReference>
<dbReference type="GeneID" id="42179158"/>
<feature type="region of interest" description="Disordered" evidence="1">
    <location>
        <begin position="45"/>
        <end position="65"/>
    </location>
</feature>
<dbReference type="OMA" id="ARATHWE"/>
<dbReference type="RefSeq" id="WP_015762221.1">
    <property type="nucleotide sequence ID" value="NZ_CP039375.1"/>
</dbReference>
<dbReference type="PROSITE" id="PS50198">
    <property type="entry name" value="PPIC_PPIASE_2"/>
    <property type="match status" value="1"/>
</dbReference>
<gene>
    <name evidence="3" type="ORF">E5139_09440</name>
</gene>
<protein>
    <recommendedName>
        <fullName evidence="2">PpiC domain-containing protein</fullName>
    </recommendedName>
</protein>
<accession>A0A4D6KEU1</accession>
<feature type="compositionally biased region" description="Polar residues" evidence="1">
    <location>
        <begin position="51"/>
        <end position="61"/>
    </location>
</feature>
<dbReference type="Proteomes" id="UP000297053">
    <property type="component" value="Chromosome"/>
</dbReference>
<reference evidence="3 4" key="1">
    <citation type="submission" date="2019-04" db="EMBL/GenBank/DDBJ databases">
        <title>Complete genome sequence of Arthrobacter sp. ZXY-2 associated with effective atrazine degradation and salt adaptation.</title>
        <authorList>
            <person name="Zhao X."/>
        </authorList>
    </citation>
    <scope>NUCLEOTIDE SEQUENCE [LARGE SCALE GENOMIC DNA]</scope>
    <source>
        <strain evidence="4">ZP60</strain>
    </source>
</reference>
<dbReference type="KEGG" id="halz:E5139_09440"/>
<organism evidence="3 4">
    <name type="scientific">Halomicrobium mukohataei</name>
    <dbReference type="NCBI Taxonomy" id="57705"/>
    <lineage>
        <taxon>Archaea</taxon>
        <taxon>Methanobacteriati</taxon>
        <taxon>Methanobacteriota</taxon>
        <taxon>Stenosarchaea group</taxon>
        <taxon>Halobacteria</taxon>
        <taxon>Halobacteriales</taxon>
        <taxon>Haloarculaceae</taxon>
        <taxon>Halomicrobium</taxon>
    </lineage>
</organism>
<feature type="region of interest" description="Disordered" evidence="1">
    <location>
        <begin position="1"/>
        <end position="30"/>
    </location>
</feature>
<proteinExistence type="predicted"/>
<feature type="domain" description="PpiC" evidence="2">
    <location>
        <begin position="206"/>
        <end position="307"/>
    </location>
</feature>